<dbReference type="AlphaFoldDB" id="A0A8C3RGP1"/>
<dbReference type="Ensembl" id="ENSCRFT00000021327.1">
    <property type="protein sequence ID" value="ENSCRFP00000020632.1"/>
    <property type="gene ID" value="ENSCRFG00000015368.1"/>
</dbReference>
<reference evidence="1" key="2">
    <citation type="submission" date="2025-09" db="UniProtKB">
        <authorList>
            <consortium name="Ensembl"/>
        </authorList>
    </citation>
    <scope>IDENTIFICATION</scope>
</reference>
<evidence type="ECO:0000313" key="2">
    <source>
        <dbReference type="Proteomes" id="UP000694396"/>
    </source>
</evidence>
<protein>
    <submittedName>
        <fullName evidence="1">Uncharacterized protein</fullName>
    </submittedName>
</protein>
<organism evidence="1 2">
    <name type="scientific">Cyanoderma ruficeps</name>
    <name type="common">rufous-capped babbler</name>
    <dbReference type="NCBI Taxonomy" id="181631"/>
    <lineage>
        <taxon>Eukaryota</taxon>
        <taxon>Metazoa</taxon>
        <taxon>Chordata</taxon>
        <taxon>Craniata</taxon>
        <taxon>Vertebrata</taxon>
        <taxon>Euteleostomi</taxon>
        <taxon>Archelosauria</taxon>
        <taxon>Archosauria</taxon>
        <taxon>Dinosauria</taxon>
        <taxon>Saurischia</taxon>
        <taxon>Theropoda</taxon>
        <taxon>Coelurosauria</taxon>
        <taxon>Aves</taxon>
        <taxon>Neognathae</taxon>
        <taxon>Neoaves</taxon>
        <taxon>Telluraves</taxon>
        <taxon>Australaves</taxon>
        <taxon>Passeriformes</taxon>
        <taxon>Sylvioidea</taxon>
        <taxon>Timaliidae</taxon>
        <taxon>Cyanoderma</taxon>
    </lineage>
</organism>
<evidence type="ECO:0000313" key="1">
    <source>
        <dbReference type="Ensembl" id="ENSCRFP00000020632.1"/>
    </source>
</evidence>
<dbReference type="Proteomes" id="UP000694396">
    <property type="component" value="Unplaced"/>
</dbReference>
<keyword evidence="2" id="KW-1185">Reference proteome</keyword>
<name>A0A8C3RGP1_9PASS</name>
<accession>A0A8C3RGP1</accession>
<reference evidence="1" key="1">
    <citation type="submission" date="2025-08" db="UniProtKB">
        <authorList>
            <consortium name="Ensembl"/>
        </authorList>
    </citation>
    <scope>IDENTIFICATION</scope>
</reference>
<proteinExistence type="predicted"/>
<sequence length="244" mass="27395">MGLLCVLSPCHAPKDSGGAAASLCRVSPSPGLHTPVRGRTALATRSLGTGVAVPPPCSPSHQAGGSRDRGLRLTAKLLPQLPQRKGRSPVCTRRCRSRWELTLQAKARPHSVHWKGFSPVWMRRCRSRWELQAKAFPHTPHSKGFPPRWLFWCRASAAASAKLRPHRGQWWGRMAPGGRSPVCTRRWMVRSERWMKPFPQSGHTCGRSPLWIFRCLARADLWLKIFPHSLQVLAVWFSLRLTGS</sequence>